<dbReference type="EMBL" id="VTFX01000006">
    <property type="protein sequence ID" value="KAD3456020.1"/>
    <property type="molecule type" value="Genomic_DNA"/>
</dbReference>
<organism evidence="2 3">
    <name type="scientific">Arthrobacter yangruifuii</name>
    <dbReference type="NCBI Taxonomy" id="2606616"/>
    <lineage>
        <taxon>Bacteria</taxon>
        <taxon>Bacillati</taxon>
        <taxon>Actinomycetota</taxon>
        <taxon>Actinomycetes</taxon>
        <taxon>Micrococcales</taxon>
        <taxon>Micrococcaceae</taxon>
        <taxon>Arthrobacter</taxon>
    </lineage>
</organism>
<accession>A0A5N6MEH1</accession>
<feature type="transmembrane region" description="Helical" evidence="1">
    <location>
        <begin position="39"/>
        <end position="60"/>
    </location>
</feature>
<proteinExistence type="predicted"/>
<keyword evidence="1" id="KW-0472">Membrane</keyword>
<keyword evidence="3" id="KW-1185">Reference proteome</keyword>
<evidence type="ECO:0000256" key="1">
    <source>
        <dbReference type="SAM" id="Phobius"/>
    </source>
</evidence>
<dbReference type="AlphaFoldDB" id="A0A5N6MEH1"/>
<reference evidence="2 3" key="1">
    <citation type="submission" date="2019-08" db="EMBL/GenBank/DDBJ databases">
        <title>Arthrobacter sp. nov., isolated from plateau pika and Tibetan wild ass.</title>
        <authorList>
            <person name="Ge Y."/>
        </authorList>
    </citation>
    <scope>NUCLEOTIDE SEQUENCE [LARGE SCALE GENOMIC DNA]</scope>
    <source>
        <strain evidence="2 3">785</strain>
    </source>
</reference>
<dbReference type="RefSeq" id="WP_152273215.1">
    <property type="nucleotide sequence ID" value="NZ_VTFX01000006.1"/>
</dbReference>
<feature type="transmembrane region" description="Helical" evidence="1">
    <location>
        <begin position="12"/>
        <end position="33"/>
    </location>
</feature>
<keyword evidence="1" id="KW-0812">Transmembrane</keyword>
<feature type="transmembrane region" description="Helical" evidence="1">
    <location>
        <begin position="100"/>
        <end position="125"/>
    </location>
</feature>
<keyword evidence="1" id="KW-1133">Transmembrane helix</keyword>
<gene>
    <name evidence="2" type="ORF">GD627_15035</name>
</gene>
<comment type="caution">
    <text evidence="2">The sequence shown here is derived from an EMBL/GenBank/DDBJ whole genome shotgun (WGS) entry which is preliminary data.</text>
</comment>
<name>A0A5N6MEH1_9MICC</name>
<sequence length="129" mass="13298">MGISGRPAGRVFVTLPAACLLLAGLAALLLVPGGIYPRAAFTAVAMLCGLAWTAVVWHPLWKRLTKEPLPSAFRLAAMSGAGALLALPCAIVEFTTEQSLLVSFFAGMYGTASGFLGGLVLVYAFPDAG</sequence>
<evidence type="ECO:0000313" key="2">
    <source>
        <dbReference type="EMBL" id="KAD3456020.1"/>
    </source>
</evidence>
<evidence type="ECO:0000313" key="3">
    <source>
        <dbReference type="Proteomes" id="UP000326852"/>
    </source>
</evidence>
<feature type="transmembrane region" description="Helical" evidence="1">
    <location>
        <begin position="72"/>
        <end position="94"/>
    </location>
</feature>
<protein>
    <submittedName>
        <fullName evidence="2">Uncharacterized protein</fullName>
    </submittedName>
</protein>
<dbReference type="Proteomes" id="UP000326852">
    <property type="component" value="Unassembled WGS sequence"/>
</dbReference>